<evidence type="ECO:0000256" key="7">
    <source>
        <dbReference type="ARBA" id="ARBA00023065"/>
    </source>
</evidence>
<reference evidence="11 12" key="1">
    <citation type="submission" date="2019-11" db="EMBL/GenBank/DDBJ databases">
        <authorList>
            <person name="Dong K."/>
        </authorList>
    </citation>
    <scope>NUCLEOTIDE SEQUENCE [LARGE SCALE GENOMIC DNA]</scope>
    <source>
        <strain evidence="11 12">NBRC 112902</strain>
    </source>
</reference>
<dbReference type="OrthoDB" id="9760333at2"/>
<dbReference type="SUPFAM" id="SSF56935">
    <property type="entry name" value="Porins"/>
    <property type="match status" value="1"/>
</dbReference>
<accession>A0A844HVM5</accession>
<evidence type="ECO:0000256" key="3">
    <source>
        <dbReference type="ARBA" id="ARBA00022452"/>
    </source>
</evidence>
<evidence type="ECO:0000256" key="9">
    <source>
        <dbReference type="ARBA" id="ARBA00023136"/>
    </source>
</evidence>
<evidence type="ECO:0000256" key="2">
    <source>
        <dbReference type="ARBA" id="ARBA00022448"/>
    </source>
</evidence>
<sequence>MGVKAGLLDDAMYASAAIFQTNQKDVAEYLDWDTVQNRSIDGTETRGFSLRPLARSMIAGMSRRAILSAFPRMTTVTSFTPTSRAYPEACHRLPAGWRFGGQADAGRRDALGSGTDSMDFASEVEQPNVHQGSYAVFYFTAAYGVTEKTELSLTVNNIPNKKYFATIGFYATVVYGDERSAERTLRARF</sequence>
<keyword evidence="10" id="KW-0998">Cell outer membrane</keyword>
<evidence type="ECO:0000256" key="6">
    <source>
        <dbReference type="ARBA" id="ARBA00023004"/>
    </source>
</evidence>
<keyword evidence="3" id="KW-1134">Transmembrane beta strand</keyword>
<evidence type="ECO:0000313" key="12">
    <source>
        <dbReference type="Proteomes" id="UP000449846"/>
    </source>
</evidence>
<dbReference type="PANTHER" id="PTHR32552">
    <property type="entry name" value="FERRICHROME IRON RECEPTOR-RELATED"/>
    <property type="match status" value="1"/>
</dbReference>
<dbReference type="Proteomes" id="UP000449846">
    <property type="component" value="Unassembled WGS sequence"/>
</dbReference>
<keyword evidence="12" id="KW-1185">Reference proteome</keyword>
<evidence type="ECO:0000256" key="1">
    <source>
        <dbReference type="ARBA" id="ARBA00004571"/>
    </source>
</evidence>
<keyword evidence="9" id="KW-0472">Membrane</keyword>
<name>A0A844HVM5_9RHOB</name>
<dbReference type="AlphaFoldDB" id="A0A844HVM5"/>
<organism evidence="11 12">
    <name type="scientific">Paracoccus litorisediminis</name>
    <dbReference type="NCBI Taxonomy" id="2006130"/>
    <lineage>
        <taxon>Bacteria</taxon>
        <taxon>Pseudomonadati</taxon>
        <taxon>Pseudomonadota</taxon>
        <taxon>Alphaproteobacteria</taxon>
        <taxon>Rhodobacterales</taxon>
        <taxon>Paracoccaceae</taxon>
        <taxon>Paracoccus</taxon>
    </lineage>
</organism>
<dbReference type="InterPro" id="IPR036942">
    <property type="entry name" value="Beta-barrel_TonB_sf"/>
</dbReference>
<keyword evidence="6" id="KW-0408">Iron</keyword>
<comment type="subcellular location">
    <subcellularLocation>
        <location evidence="1">Cell outer membrane</location>
        <topology evidence="1">Multi-pass membrane protein</topology>
    </subcellularLocation>
</comment>
<dbReference type="InterPro" id="IPR039426">
    <property type="entry name" value="TonB-dep_rcpt-like"/>
</dbReference>
<keyword evidence="8" id="KW-0798">TonB box</keyword>
<comment type="caution">
    <text evidence="11">The sequence shown here is derived from an EMBL/GenBank/DDBJ whole genome shotgun (WGS) entry which is preliminary data.</text>
</comment>
<keyword evidence="5" id="KW-0812">Transmembrane</keyword>
<evidence type="ECO:0000256" key="10">
    <source>
        <dbReference type="ARBA" id="ARBA00023237"/>
    </source>
</evidence>
<dbReference type="GO" id="GO:0006826">
    <property type="term" value="P:iron ion transport"/>
    <property type="evidence" value="ECO:0007669"/>
    <property type="project" value="UniProtKB-KW"/>
</dbReference>
<dbReference type="GO" id="GO:0009279">
    <property type="term" value="C:cell outer membrane"/>
    <property type="evidence" value="ECO:0007669"/>
    <property type="project" value="UniProtKB-SubCell"/>
</dbReference>
<dbReference type="EMBL" id="WMIG01000017">
    <property type="protein sequence ID" value="MTH61581.1"/>
    <property type="molecule type" value="Genomic_DNA"/>
</dbReference>
<keyword evidence="4" id="KW-0410">Iron transport</keyword>
<evidence type="ECO:0000256" key="4">
    <source>
        <dbReference type="ARBA" id="ARBA00022496"/>
    </source>
</evidence>
<protein>
    <submittedName>
        <fullName evidence="11">TonB-dependent receptor</fullName>
    </submittedName>
</protein>
<keyword evidence="2" id="KW-0813">Transport</keyword>
<evidence type="ECO:0000256" key="8">
    <source>
        <dbReference type="ARBA" id="ARBA00023077"/>
    </source>
</evidence>
<keyword evidence="11" id="KW-0675">Receptor</keyword>
<evidence type="ECO:0000256" key="5">
    <source>
        <dbReference type="ARBA" id="ARBA00022692"/>
    </source>
</evidence>
<dbReference type="Gene3D" id="2.40.170.20">
    <property type="entry name" value="TonB-dependent receptor, beta-barrel domain"/>
    <property type="match status" value="1"/>
</dbReference>
<proteinExistence type="predicted"/>
<evidence type="ECO:0000313" key="11">
    <source>
        <dbReference type="EMBL" id="MTH61581.1"/>
    </source>
</evidence>
<dbReference type="PANTHER" id="PTHR32552:SF81">
    <property type="entry name" value="TONB-DEPENDENT OUTER MEMBRANE RECEPTOR"/>
    <property type="match status" value="1"/>
</dbReference>
<keyword evidence="7" id="KW-0406">Ion transport</keyword>
<gene>
    <name evidence="11" type="ORF">GL300_20410</name>
</gene>